<reference evidence="1" key="1">
    <citation type="journal article" date="2009" name="Environ. Microbiol.">
        <title>Dynamics of genome evolution in facultative symbionts of aphids.</title>
        <authorList>
            <person name="Degnan P.H."/>
            <person name="Leonardo T.E."/>
            <person name="Cass B.N."/>
            <person name="Hurwitz B."/>
            <person name="Stern D."/>
            <person name="Gibbs R.A."/>
            <person name="Richards S."/>
            <person name="Moran N.A."/>
        </authorList>
    </citation>
    <scope>NUCLEOTIDE SEQUENCE [LARGE SCALE GENOMIC DNA]</scope>
    <source>
        <strain evidence="1">LSR1</strain>
    </source>
</reference>
<dbReference type="AlphaFoldDB" id="E0WQD3"/>
<name>E0WQD3_9ENTR</name>
<dbReference type="RefSeq" id="WP_006704077.1">
    <property type="nucleotide sequence ID" value="NZ_CAWLGB010000001.1"/>
</dbReference>
<dbReference type="Proteomes" id="UP000005726">
    <property type="component" value="Unassembled WGS sequence"/>
</dbReference>
<dbReference type="STRING" id="663321.REG_0094"/>
<organism evidence="1 2">
    <name type="scientific">Candidatus Regiella insecticola LSR1</name>
    <dbReference type="NCBI Taxonomy" id="663321"/>
    <lineage>
        <taxon>Bacteria</taxon>
        <taxon>Pseudomonadati</taxon>
        <taxon>Pseudomonadota</taxon>
        <taxon>Gammaproteobacteria</taxon>
        <taxon>Enterobacterales</taxon>
        <taxon>Enterobacteriaceae</taxon>
        <taxon>aphid secondary symbionts</taxon>
        <taxon>Candidatus Regiella</taxon>
    </lineage>
</organism>
<gene>
    <name evidence="1" type="ORF">REG_0094</name>
</gene>
<sequence length="209" mass="24220">MTSHHSLRFPKRSIAKYHQAVDKIVEFYTANVDDQENTTLVSENFKVFKKKIENSDDQDSHRYYQVKSVLEEIARLLVQPNTPKNPLNNKLAQIYELADRIIYCADGATTDILRASSNLFAPSPDLLSNMQKIKEKIAVNTLLEFMVQHAINNNIHTFNAFWDHFHQKLALPGSQDRFRNLDLVTPRLVARYRKKLTEALTPYRIAYAV</sequence>
<evidence type="ECO:0000313" key="1">
    <source>
        <dbReference type="EMBL" id="EFL92343.1"/>
    </source>
</evidence>
<accession>E0WQD3</accession>
<evidence type="ECO:0000313" key="2">
    <source>
        <dbReference type="Proteomes" id="UP000005726"/>
    </source>
</evidence>
<keyword evidence="2" id="KW-1185">Reference proteome</keyword>
<protein>
    <submittedName>
        <fullName evidence="1">Uncharacterized protein</fullName>
    </submittedName>
</protein>
<dbReference type="EMBL" id="GL379589">
    <property type="protein sequence ID" value="EFL92343.1"/>
    <property type="molecule type" value="Genomic_DNA"/>
</dbReference>
<dbReference type="HOGENOM" id="CLU_1313552_0_0_6"/>
<proteinExistence type="predicted"/>